<dbReference type="SUPFAM" id="SSF47226">
    <property type="entry name" value="Histidine-containing phosphotransfer domain, HPT domain"/>
    <property type="match status" value="1"/>
</dbReference>
<proteinExistence type="predicted"/>
<dbReference type="Pfam" id="PF01627">
    <property type="entry name" value="Hpt"/>
    <property type="match status" value="1"/>
</dbReference>
<name>A0A645HP71_9ZZZZ</name>
<evidence type="ECO:0000313" key="2">
    <source>
        <dbReference type="EMBL" id="MPN40640.1"/>
    </source>
</evidence>
<dbReference type="InterPro" id="IPR036641">
    <property type="entry name" value="HPT_dom_sf"/>
</dbReference>
<evidence type="ECO:0000259" key="1">
    <source>
        <dbReference type="PROSITE" id="PS50894"/>
    </source>
</evidence>
<organism evidence="2">
    <name type="scientific">bioreactor metagenome</name>
    <dbReference type="NCBI Taxonomy" id="1076179"/>
    <lineage>
        <taxon>unclassified sequences</taxon>
        <taxon>metagenomes</taxon>
        <taxon>ecological metagenomes</taxon>
    </lineage>
</organism>
<dbReference type="Gene3D" id="1.20.120.160">
    <property type="entry name" value="HPT domain"/>
    <property type="match status" value="1"/>
</dbReference>
<feature type="domain" description="HPt" evidence="1">
    <location>
        <begin position="31"/>
        <end position="124"/>
    </location>
</feature>
<gene>
    <name evidence="2" type="ORF">SDC9_188178</name>
</gene>
<dbReference type="InterPro" id="IPR008207">
    <property type="entry name" value="Sig_transdc_His_kin_Hpt_dom"/>
</dbReference>
<dbReference type="EMBL" id="VSSQ01097192">
    <property type="protein sequence ID" value="MPN40640.1"/>
    <property type="molecule type" value="Genomic_DNA"/>
</dbReference>
<accession>A0A645HP71</accession>
<sequence>MIMALPAPLPASRQLRRRFVREKLLTNFMGNKELARKAIGLFLDDLPKQMSLLKLSLQCCNHVACEKVAHRFKGAFAQLGVQLAAELASQMEQMAKAEKTAPISSMLPQLEAEIASLTEIAKEI</sequence>
<dbReference type="GO" id="GO:0000160">
    <property type="term" value="P:phosphorelay signal transduction system"/>
    <property type="evidence" value="ECO:0007669"/>
    <property type="project" value="InterPro"/>
</dbReference>
<dbReference type="AlphaFoldDB" id="A0A645HP71"/>
<comment type="caution">
    <text evidence="2">The sequence shown here is derived from an EMBL/GenBank/DDBJ whole genome shotgun (WGS) entry which is preliminary data.</text>
</comment>
<reference evidence="2" key="1">
    <citation type="submission" date="2019-08" db="EMBL/GenBank/DDBJ databases">
        <authorList>
            <person name="Kucharzyk K."/>
            <person name="Murdoch R.W."/>
            <person name="Higgins S."/>
            <person name="Loffler F."/>
        </authorList>
    </citation>
    <scope>NUCLEOTIDE SEQUENCE</scope>
</reference>
<dbReference type="PROSITE" id="PS50894">
    <property type="entry name" value="HPT"/>
    <property type="match status" value="1"/>
</dbReference>
<protein>
    <recommendedName>
        <fullName evidence="1">HPt domain-containing protein</fullName>
    </recommendedName>
</protein>